<proteinExistence type="predicted"/>
<gene>
    <name evidence="1" type="ORF">METZ01_LOCUS390018</name>
</gene>
<sequence length="37" mass="3948">MGSDAIALPVLESLRERSKVQLAGILTQPDRPSGRGK</sequence>
<name>A0A382USF0_9ZZZZ</name>
<organism evidence="1">
    <name type="scientific">marine metagenome</name>
    <dbReference type="NCBI Taxonomy" id="408172"/>
    <lineage>
        <taxon>unclassified sequences</taxon>
        <taxon>metagenomes</taxon>
        <taxon>ecological metagenomes</taxon>
    </lineage>
</organism>
<dbReference type="EMBL" id="UINC01146443">
    <property type="protein sequence ID" value="SVD37164.1"/>
    <property type="molecule type" value="Genomic_DNA"/>
</dbReference>
<feature type="non-terminal residue" evidence="1">
    <location>
        <position position="37"/>
    </location>
</feature>
<evidence type="ECO:0000313" key="1">
    <source>
        <dbReference type="EMBL" id="SVD37164.1"/>
    </source>
</evidence>
<protein>
    <submittedName>
        <fullName evidence="1">Uncharacterized protein</fullName>
    </submittedName>
</protein>
<dbReference type="AlphaFoldDB" id="A0A382USF0"/>
<reference evidence="1" key="1">
    <citation type="submission" date="2018-05" db="EMBL/GenBank/DDBJ databases">
        <authorList>
            <person name="Lanie J.A."/>
            <person name="Ng W.-L."/>
            <person name="Kazmierczak K.M."/>
            <person name="Andrzejewski T.M."/>
            <person name="Davidsen T.M."/>
            <person name="Wayne K.J."/>
            <person name="Tettelin H."/>
            <person name="Glass J.I."/>
            <person name="Rusch D."/>
            <person name="Podicherti R."/>
            <person name="Tsui H.-C.T."/>
            <person name="Winkler M.E."/>
        </authorList>
    </citation>
    <scope>NUCLEOTIDE SEQUENCE</scope>
</reference>
<accession>A0A382USF0</accession>